<organism evidence="6 7">
    <name type="scientific">Saccharopolyspora griseoalba</name>
    <dbReference type="NCBI Taxonomy" id="1431848"/>
    <lineage>
        <taxon>Bacteria</taxon>
        <taxon>Bacillati</taxon>
        <taxon>Actinomycetota</taxon>
        <taxon>Actinomycetes</taxon>
        <taxon>Pseudonocardiales</taxon>
        <taxon>Pseudonocardiaceae</taxon>
        <taxon>Saccharopolyspora</taxon>
    </lineage>
</organism>
<dbReference type="Gene3D" id="3.40.190.10">
    <property type="entry name" value="Periplasmic binding protein-like II"/>
    <property type="match status" value="2"/>
</dbReference>
<evidence type="ECO:0000256" key="3">
    <source>
        <dbReference type="ARBA" id="ARBA00022729"/>
    </source>
</evidence>
<evidence type="ECO:0000256" key="1">
    <source>
        <dbReference type="ARBA" id="ARBA00004418"/>
    </source>
</evidence>
<dbReference type="SUPFAM" id="SSF53850">
    <property type="entry name" value="Periplasmic binding protein-like II"/>
    <property type="match status" value="1"/>
</dbReference>
<dbReference type="InterPro" id="IPR010067">
    <property type="entry name" value="ABC_SsuA_sub-bd"/>
</dbReference>
<keyword evidence="3 4" id="KW-0732">Signal</keyword>
<dbReference type="InterPro" id="IPR015168">
    <property type="entry name" value="SsuA/THI5"/>
</dbReference>
<dbReference type="PANTHER" id="PTHR30024">
    <property type="entry name" value="ALIPHATIC SULFONATES-BINDING PROTEIN-RELATED"/>
    <property type="match status" value="1"/>
</dbReference>
<evidence type="ECO:0000313" key="6">
    <source>
        <dbReference type="EMBL" id="MFC7342930.1"/>
    </source>
</evidence>
<name>A0ABW2LP22_9PSEU</name>
<evidence type="ECO:0000313" key="7">
    <source>
        <dbReference type="Proteomes" id="UP001596504"/>
    </source>
</evidence>
<dbReference type="Proteomes" id="UP001596504">
    <property type="component" value="Unassembled WGS sequence"/>
</dbReference>
<evidence type="ECO:0000259" key="5">
    <source>
        <dbReference type="Pfam" id="PF09084"/>
    </source>
</evidence>
<evidence type="ECO:0000256" key="2">
    <source>
        <dbReference type="ARBA" id="ARBA00022448"/>
    </source>
</evidence>
<comment type="caution">
    <text evidence="6">The sequence shown here is derived from an EMBL/GenBank/DDBJ whole genome shotgun (WGS) entry which is preliminary data.</text>
</comment>
<comment type="subcellular location">
    <subcellularLocation>
        <location evidence="1">Periplasm</location>
    </subcellularLocation>
</comment>
<reference evidence="7" key="1">
    <citation type="journal article" date="2019" name="Int. J. Syst. Evol. Microbiol.">
        <title>The Global Catalogue of Microorganisms (GCM) 10K type strain sequencing project: providing services to taxonomists for standard genome sequencing and annotation.</title>
        <authorList>
            <consortium name="The Broad Institute Genomics Platform"/>
            <consortium name="The Broad Institute Genome Sequencing Center for Infectious Disease"/>
            <person name="Wu L."/>
            <person name="Ma J."/>
        </authorList>
    </citation>
    <scope>NUCLEOTIDE SEQUENCE [LARGE SCALE GENOMIC DNA]</scope>
    <source>
        <strain evidence="7">WLHS5</strain>
    </source>
</reference>
<evidence type="ECO:0000256" key="4">
    <source>
        <dbReference type="SAM" id="SignalP"/>
    </source>
</evidence>
<protein>
    <submittedName>
        <fullName evidence="6">ABC transporter substrate-binding protein</fullName>
    </submittedName>
</protein>
<dbReference type="NCBIfam" id="TIGR01728">
    <property type="entry name" value="SsuA_fam"/>
    <property type="match status" value="1"/>
</dbReference>
<dbReference type="PROSITE" id="PS51257">
    <property type="entry name" value="PROKAR_LIPOPROTEIN"/>
    <property type="match status" value="1"/>
</dbReference>
<keyword evidence="2" id="KW-0813">Transport</keyword>
<gene>
    <name evidence="6" type="ORF">ACFQRI_16115</name>
</gene>
<dbReference type="EMBL" id="JBHTCJ010000007">
    <property type="protein sequence ID" value="MFC7342930.1"/>
    <property type="molecule type" value="Genomic_DNA"/>
</dbReference>
<proteinExistence type="predicted"/>
<accession>A0ABW2LP22</accession>
<feature type="signal peptide" evidence="4">
    <location>
        <begin position="1"/>
        <end position="20"/>
    </location>
</feature>
<keyword evidence="7" id="KW-1185">Reference proteome</keyword>
<feature type="chain" id="PRO_5045654060" evidence="4">
    <location>
        <begin position="21"/>
        <end position="337"/>
    </location>
</feature>
<sequence>MRRRRFLQTTGAALSTVLLASCGRTTSAPRRASVPPPVPPDRLSGAVLRVGDQKGNQRSLLSAANLLETPYRVEWSTFTSGPPLLEAVAAGAVDVGGVGNTPPLFAAAARADLSIVSAAQQDPVSDAILVLPGSPLRAVGDLRGKRIGVAKGSSAHGNVLNVLAAAGIPLDDVDLSFMQPAEAYSAFTQRRLDAWAVWDPYTAQAELERGARVLVDGRGTANGCSFEVAAHDSLEDAGQNAAIADFVTRLARAQRFNAAHPEQRSRAWSAETGLPQEITLRAARRRHQLPIPLDDRLIASEQQLADAFVAARVLPTTPFRFADFVDRRYDHQVVSAR</sequence>
<feature type="domain" description="SsuA/THI5-like" evidence="5">
    <location>
        <begin position="86"/>
        <end position="263"/>
    </location>
</feature>
<dbReference type="CDD" id="cd13558">
    <property type="entry name" value="PBP2_SsuA_like_2"/>
    <property type="match status" value="1"/>
</dbReference>
<dbReference type="RefSeq" id="WP_380669293.1">
    <property type="nucleotide sequence ID" value="NZ_JBHTCJ010000007.1"/>
</dbReference>
<dbReference type="Pfam" id="PF09084">
    <property type="entry name" value="NMT1"/>
    <property type="match status" value="1"/>
</dbReference>
<dbReference type="PANTHER" id="PTHR30024:SF48">
    <property type="entry name" value="ABC TRANSPORTER SUBSTRATE-BINDING PROTEIN"/>
    <property type="match status" value="1"/>
</dbReference>